<dbReference type="AlphaFoldDB" id="A0A9Q1ITI4"/>
<reference evidence="2" key="1">
    <citation type="journal article" date="2023" name="Science">
        <title>Genome structures resolve the early diversification of teleost fishes.</title>
        <authorList>
            <person name="Parey E."/>
            <person name="Louis A."/>
            <person name="Montfort J."/>
            <person name="Bouchez O."/>
            <person name="Roques C."/>
            <person name="Iampietro C."/>
            <person name="Lluch J."/>
            <person name="Castinel A."/>
            <person name="Donnadieu C."/>
            <person name="Desvignes T."/>
            <person name="Floi Bucao C."/>
            <person name="Jouanno E."/>
            <person name="Wen M."/>
            <person name="Mejri S."/>
            <person name="Dirks R."/>
            <person name="Jansen H."/>
            <person name="Henkel C."/>
            <person name="Chen W.J."/>
            <person name="Zahm M."/>
            <person name="Cabau C."/>
            <person name="Klopp C."/>
            <person name="Thompson A.W."/>
            <person name="Robinson-Rechavi M."/>
            <person name="Braasch I."/>
            <person name="Lecointre G."/>
            <person name="Bobe J."/>
            <person name="Postlethwait J.H."/>
            <person name="Berthelot C."/>
            <person name="Roest Crollius H."/>
            <person name="Guiguen Y."/>
        </authorList>
    </citation>
    <scope>NUCLEOTIDE SEQUENCE</scope>
    <source>
        <strain evidence="2">WJC10195</strain>
    </source>
</reference>
<keyword evidence="3" id="KW-1185">Reference proteome</keyword>
<evidence type="ECO:0000313" key="2">
    <source>
        <dbReference type="EMBL" id="KAJ8352242.1"/>
    </source>
</evidence>
<proteinExistence type="predicted"/>
<name>A0A9Q1ITI4_SYNKA</name>
<dbReference type="Proteomes" id="UP001152622">
    <property type="component" value="Chromosome 8"/>
</dbReference>
<comment type="caution">
    <text evidence="2">The sequence shown here is derived from an EMBL/GenBank/DDBJ whole genome shotgun (WGS) entry which is preliminary data.</text>
</comment>
<feature type="region of interest" description="Disordered" evidence="1">
    <location>
        <begin position="1"/>
        <end position="25"/>
    </location>
</feature>
<organism evidence="2 3">
    <name type="scientific">Synaphobranchus kaupii</name>
    <name type="common">Kaup's arrowtooth eel</name>
    <dbReference type="NCBI Taxonomy" id="118154"/>
    <lineage>
        <taxon>Eukaryota</taxon>
        <taxon>Metazoa</taxon>
        <taxon>Chordata</taxon>
        <taxon>Craniata</taxon>
        <taxon>Vertebrata</taxon>
        <taxon>Euteleostomi</taxon>
        <taxon>Actinopterygii</taxon>
        <taxon>Neopterygii</taxon>
        <taxon>Teleostei</taxon>
        <taxon>Anguilliformes</taxon>
        <taxon>Synaphobranchidae</taxon>
        <taxon>Synaphobranchus</taxon>
    </lineage>
</organism>
<protein>
    <submittedName>
        <fullName evidence="2">Uncharacterized protein</fullName>
    </submittedName>
</protein>
<evidence type="ECO:0000313" key="3">
    <source>
        <dbReference type="Proteomes" id="UP001152622"/>
    </source>
</evidence>
<gene>
    <name evidence="2" type="ORF">SKAU_G00237180</name>
</gene>
<dbReference type="EMBL" id="JAINUF010000008">
    <property type="protein sequence ID" value="KAJ8352242.1"/>
    <property type="molecule type" value="Genomic_DNA"/>
</dbReference>
<accession>A0A9Q1ITI4</accession>
<evidence type="ECO:0000256" key="1">
    <source>
        <dbReference type="SAM" id="MobiDB-lite"/>
    </source>
</evidence>
<sequence length="136" mass="14766">MSGGGSGVRDSPGASNGFSERRPLSSGRAFLDGLTKRPWGTCCTLPSVFMLDRKSGRAPADTGEGRRSKCDGMQIKRRSAVLAGRGRFNSGIHFLPYFPLSDRPLTRPINTTARASLKSKCRAQSPVFKKTQAQYL</sequence>